<evidence type="ECO:0000256" key="7">
    <source>
        <dbReference type="ARBA" id="ARBA00022840"/>
    </source>
</evidence>
<comment type="catalytic activity">
    <reaction evidence="8">
        <text>L-glutamate + ATP = L-glutamyl 5-phosphate + ADP</text>
        <dbReference type="Rhea" id="RHEA:14877"/>
        <dbReference type="ChEBI" id="CHEBI:29985"/>
        <dbReference type="ChEBI" id="CHEBI:30616"/>
        <dbReference type="ChEBI" id="CHEBI:58274"/>
        <dbReference type="ChEBI" id="CHEBI:456216"/>
        <dbReference type="EC" id="2.7.2.11"/>
    </reaction>
</comment>
<dbReference type="SMART" id="SM00359">
    <property type="entry name" value="PUA"/>
    <property type="match status" value="1"/>
</dbReference>
<dbReference type="Gene3D" id="3.40.1160.10">
    <property type="entry name" value="Acetylglutamate kinase-like"/>
    <property type="match status" value="1"/>
</dbReference>
<dbReference type="OrthoDB" id="9804434at2"/>
<dbReference type="FunFam" id="3.40.1160.10:FF:000018">
    <property type="entry name" value="Glutamate 5-kinase"/>
    <property type="match status" value="1"/>
</dbReference>
<dbReference type="EC" id="2.7.2.11" evidence="8"/>
<evidence type="ECO:0000259" key="9">
    <source>
        <dbReference type="SMART" id="SM00359"/>
    </source>
</evidence>
<evidence type="ECO:0000256" key="1">
    <source>
        <dbReference type="ARBA" id="ARBA00022490"/>
    </source>
</evidence>
<dbReference type="InterPro" id="IPR015947">
    <property type="entry name" value="PUA-like_sf"/>
</dbReference>
<comment type="pathway">
    <text evidence="8">Amino-acid biosynthesis; L-proline biosynthesis; L-glutamate 5-semialdehyde from L-glutamate: step 1/2.</text>
</comment>
<feature type="binding site" evidence="8">
    <location>
        <position position="44"/>
    </location>
    <ligand>
        <name>substrate</name>
    </ligand>
</feature>
<dbReference type="SUPFAM" id="SSF88697">
    <property type="entry name" value="PUA domain-like"/>
    <property type="match status" value="1"/>
</dbReference>
<evidence type="ECO:0000256" key="6">
    <source>
        <dbReference type="ARBA" id="ARBA00022777"/>
    </source>
</evidence>
<dbReference type="Pfam" id="PF00696">
    <property type="entry name" value="AA_kinase"/>
    <property type="match status" value="1"/>
</dbReference>
<evidence type="ECO:0000256" key="2">
    <source>
        <dbReference type="ARBA" id="ARBA00022605"/>
    </source>
</evidence>
<dbReference type="Proteomes" id="UP000530514">
    <property type="component" value="Unassembled WGS sequence"/>
</dbReference>
<protein>
    <recommendedName>
        <fullName evidence="8">Glutamate 5-kinase</fullName>
        <ecNumber evidence="8">2.7.2.11</ecNumber>
    </recommendedName>
    <alternativeName>
        <fullName evidence="8">Gamma-glutamyl kinase</fullName>
        <shortName evidence="8">GK</shortName>
    </alternativeName>
</protein>
<evidence type="ECO:0000313" key="10">
    <source>
        <dbReference type="EMBL" id="MBA4541455.1"/>
    </source>
</evidence>
<reference evidence="10 11" key="1">
    <citation type="submission" date="2020-07" db="EMBL/GenBank/DDBJ databases">
        <authorList>
            <person name="Feng H."/>
        </authorList>
    </citation>
    <scope>NUCLEOTIDE SEQUENCE [LARGE SCALE GENOMIC DNA]</scope>
    <source>
        <strain evidence="11">s-11</strain>
    </source>
</reference>
<dbReference type="Pfam" id="PF01472">
    <property type="entry name" value="PUA"/>
    <property type="match status" value="1"/>
</dbReference>
<dbReference type="CDD" id="cd04242">
    <property type="entry name" value="AAK_G5K_ProB"/>
    <property type="match status" value="1"/>
</dbReference>
<comment type="subcellular location">
    <subcellularLocation>
        <location evidence="8">Cytoplasm</location>
    </subcellularLocation>
</comment>
<dbReference type="InterPro" id="IPR011529">
    <property type="entry name" value="Glu_5kinase"/>
</dbReference>
<dbReference type="InterPro" id="IPR001048">
    <property type="entry name" value="Asp/Glu/Uridylate_kinase"/>
</dbReference>
<dbReference type="InterPro" id="IPR041739">
    <property type="entry name" value="G5K_ProB"/>
</dbReference>
<dbReference type="InterPro" id="IPR001057">
    <property type="entry name" value="Glu/AcGlu_kinase"/>
</dbReference>
<proteinExistence type="inferred from homology"/>
<keyword evidence="4 8" id="KW-0808">Transferase</keyword>
<organism evidence="10 11">
    <name type="scientific">Thermoactinomyces daqus</name>
    <dbReference type="NCBI Taxonomy" id="1329516"/>
    <lineage>
        <taxon>Bacteria</taxon>
        <taxon>Bacillati</taxon>
        <taxon>Bacillota</taxon>
        <taxon>Bacilli</taxon>
        <taxon>Bacillales</taxon>
        <taxon>Thermoactinomycetaceae</taxon>
        <taxon>Thermoactinomyces</taxon>
    </lineage>
</organism>
<keyword evidence="11" id="KW-1185">Reference proteome</keyword>
<dbReference type="PANTHER" id="PTHR43654">
    <property type="entry name" value="GLUTAMATE 5-KINASE"/>
    <property type="match status" value="1"/>
</dbReference>
<feature type="binding site" evidence="8">
    <location>
        <position position="4"/>
    </location>
    <ligand>
        <name>ATP</name>
        <dbReference type="ChEBI" id="CHEBI:30616"/>
    </ligand>
</feature>
<evidence type="ECO:0000256" key="8">
    <source>
        <dbReference type="HAMAP-Rule" id="MF_00456"/>
    </source>
</evidence>
<evidence type="ECO:0000256" key="5">
    <source>
        <dbReference type="ARBA" id="ARBA00022741"/>
    </source>
</evidence>
<dbReference type="PROSITE" id="PS50890">
    <property type="entry name" value="PUA"/>
    <property type="match status" value="1"/>
</dbReference>
<accession>A0A7W2AGT3</accession>
<dbReference type="NCBIfam" id="TIGR01027">
    <property type="entry name" value="proB"/>
    <property type="match status" value="1"/>
</dbReference>
<dbReference type="GO" id="GO:0005829">
    <property type="term" value="C:cytosol"/>
    <property type="evidence" value="ECO:0007669"/>
    <property type="project" value="TreeGrafter"/>
</dbReference>
<dbReference type="AlphaFoldDB" id="A0A7W2AGT3"/>
<dbReference type="HAMAP" id="MF_00456">
    <property type="entry name" value="ProB"/>
    <property type="match status" value="1"/>
</dbReference>
<dbReference type="GO" id="GO:0005524">
    <property type="term" value="F:ATP binding"/>
    <property type="evidence" value="ECO:0007669"/>
    <property type="project" value="UniProtKB-KW"/>
</dbReference>
<evidence type="ECO:0000313" key="11">
    <source>
        <dbReference type="Proteomes" id="UP000530514"/>
    </source>
</evidence>
<feature type="binding site" evidence="8">
    <location>
        <position position="143"/>
    </location>
    <ligand>
        <name>substrate</name>
    </ligand>
</feature>
<keyword evidence="5 8" id="KW-0547">Nucleotide-binding</keyword>
<comment type="caution">
    <text evidence="10">The sequence shown here is derived from an EMBL/GenBank/DDBJ whole genome shotgun (WGS) entry which is preliminary data.</text>
</comment>
<feature type="binding site" evidence="8">
    <location>
        <begin position="163"/>
        <end position="164"/>
    </location>
    <ligand>
        <name>ATP</name>
        <dbReference type="ChEBI" id="CHEBI:30616"/>
    </ligand>
</feature>
<feature type="binding site" evidence="8">
    <location>
        <begin position="205"/>
        <end position="211"/>
    </location>
    <ligand>
        <name>ATP</name>
        <dbReference type="ChEBI" id="CHEBI:30616"/>
    </ligand>
</feature>
<comment type="similarity">
    <text evidence="8">Belongs to the glutamate 5-kinase family.</text>
</comment>
<keyword evidence="7 8" id="KW-0067">ATP-binding</keyword>
<keyword evidence="2 8" id="KW-0028">Amino-acid biosynthesis</keyword>
<dbReference type="GO" id="GO:0003723">
    <property type="term" value="F:RNA binding"/>
    <property type="evidence" value="ECO:0007669"/>
    <property type="project" value="InterPro"/>
</dbReference>
<dbReference type="InterPro" id="IPR019797">
    <property type="entry name" value="Glutamate_5-kinase_CS"/>
</dbReference>
<dbReference type="InterPro" id="IPR002478">
    <property type="entry name" value="PUA"/>
</dbReference>
<dbReference type="InterPro" id="IPR036974">
    <property type="entry name" value="PUA_sf"/>
</dbReference>
<feature type="domain" description="PUA" evidence="9">
    <location>
        <begin position="270"/>
        <end position="355"/>
    </location>
</feature>
<dbReference type="InterPro" id="IPR036393">
    <property type="entry name" value="AceGlu_kinase-like_sf"/>
</dbReference>
<dbReference type="PIRSF" id="PIRSF000729">
    <property type="entry name" value="GK"/>
    <property type="match status" value="1"/>
</dbReference>
<dbReference type="InterPro" id="IPR005715">
    <property type="entry name" value="Glu_5kinase/COase_Synthase"/>
</dbReference>
<sequence>MVIKVGSSSITEAGGKISQEKMKSLTAQMASLIRQGMELILVSSGAVAAGLERLGWSRAQITIPEKQAAAAVGQGILIGMYQQLFAAEQIQIAQLLLTRADVEDRKRYIHIRNTVETLLRRGILPIVNENDTVAVDEIRFGDNDTLGSLVALVAEADALVMLTDIDGLYTSNPARDPNARRISEVTEITPGLKAMAGQSISRVGTGGMQTKLAAAEIATQSGIETFIASSQEPDVLTKIVSRQQVGTRFFPHHRLSGKKSWLAYGTRVEGSVTVDAGAAEALIDGYGSLLLAGVEKVSGEFLEGAAVAIRKADGEEIGKGIVHFSSFDLRLLLERKKVEKKQSHYPVVIHRDALVILVKEGNQ</sequence>
<dbReference type="Gene3D" id="2.30.130.10">
    <property type="entry name" value="PUA domain"/>
    <property type="match status" value="1"/>
</dbReference>
<feature type="binding site" evidence="8">
    <location>
        <position position="131"/>
    </location>
    <ligand>
        <name>substrate</name>
    </ligand>
</feature>
<dbReference type="PANTHER" id="PTHR43654:SF1">
    <property type="entry name" value="ISOPENTENYL PHOSPHATE KINASE"/>
    <property type="match status" value="1"/>
</dbReference>
<dbReference type="CDD" id="cd21157">
    <property type="entry name" value="PUA_G5K"/>
    <property type="match status" value="1"/>
</dbReference>
<gene>
    <name evidence="8 10" type="primary">proB</name>
    <name evidence="10" type="ORF">H1164_00830</name>
</gene>
<evidence type="ECO:0000256" key="4">
    <source>
        <dbReference type="ARBA" id="ARBA00022679"/>
    </source>
</evidence>
<keyword evidence="3 8" id="KW-0641">Proline biosynthesis</keyword>
<dbReference type="UniPathway" id="UPA00098">
    <property type="reaction ID" value="UER00359"/>
</dbReference>
<dbReference type="EMBL" id="JACEIP010000001">
    <property type="protein sequence ID" value="MBA4541455.1"/>
    <property type="molecule type" value="Genomic_DNA"/>
</dbReference>
<comment type="function">
    <text evidence="8">Catalyzes the transfer of a phosphate group to glutamate to form L-glutamate 5-phosphate.</text>
</comment>
<evidence type="ECO:0000256" key="3">
    <source>
        <dbReference type="ARBA" id="ARBA00022650"/>
    </source>
</evidence>
<dbReference type="PROSITE" id="PS00902">
    <property type="entry name" value="GLUTAMATE_5_KINASE"/>
    <property type="match status" value="1"/>
</dbReference>
<dbReference type="SUPFAM" id="SSF53633">
    <property type="entry name" value="Carbamate kinase-like"/>
    <property type="match status" value="1"/>
</dbReference>
<keyword evidence="6 8" id="KW-0418">Kinase</keyword>
<dbReference type="GO" id="GO:0004349">
    <property type="term" value="F:glutamate 5-kinase activity"/>
    <property type="evidence" value="ECO:0007669"/>
    <property type="project" value="UniProtKB-UniRule"/>
</dbReference>
<name>A0A7W2AGT3_9BACL</name>
<dbReference type="PRINTS" id="PR00474">
    <property type="entry name" value="GLU5KINASE"/>
</dbReference>
<keyword evidence="1 8" id="KW-0963">Cytoplasm</keyword>
<dbReference type="GO" id="GO:0055129">
    <property type="term" value="P:L-proline biosynthetic process"/>
    <property type="evidence" value="ECO:0007669"/>
    <property type="project" value="UniProtKB-UniRule"/>
</dbReference>